<keyword evidence="7" id="KW-0067">ATP-binding</keyword>
<dbReference type="SUPFAM" id="SSF48371">
    <property type="entry name" value="ARM repeat"/>
    <property type="match status" value="1"/>
</dbReference>
<dbReference type="PROSITE" id="PS51189">
    <property type="entry name" value="FAT"/>
    <property type="match status" value="1"/>
</dbReference>
<dbReference type="PROSITE" id="PS51190">
    <property type="entry name" value="FATC"/>
    <property type="match status" value="1"/>
</dbReference>
<gene>
    <name evidence="15" type="ORF">HZH66_009962</name>
</gene>
<dbReference type="GO" id="GO:0031931">
    <property type="term" value="C:TORC1 complex"/>
    <property type="evidence" value="ECO:0007669"/>
    <property type="project" value="TreeGrafter"/>
</dbReference>
<feature type="region of interest" description="Disordered" evidence="11">
    <location>
        <begin position="1"/>
        <end position="40"/>
    </location>
</feature>
<dbReference type="PROSITE" id="PS00916">
    <property type="entry name" value="PI3_4_KINASE_2"/>
    <property type="match status" value="1"/>
</dbReference>
<evidence type="ECO:0000256" key="3">
    <source>
        <dbReference type="ARBA" id="ARBA00022527"/>
    </source>
</evidence>
<evidence type="ECO:0000256" key="5">
    <source>
        <dbReference type="ARBA" id="ARBA00022741"/>
    </source>
</evidence>
<dbReference type="InterPro" id="IPR016024">
    <property type="entry name" value="ARM-type_fold"/>
</dbReference>
<keyword evidence="16" id="KW-1185">Reference proteome</keyword>
<keyword evidence="8" id="KW-0866">Nonsense-mediated mRNA decay</keyword>
<evidence type="ECO:0000256" key="1">
    <source>
        <dbReference type="ARBA" id="ARBA00011031"/>
    </source>
</evidence>
<dbReference type="SMART" id="SM01345">
    <property type="entry name" value="Rapamycin_bind"/>
    <property type="match status" value="1"/>
</dbReference>
<feature type="compositionally biased region" description="Polar residues" evidence="11">
    <location>
        <begin position="134"/>
        <end position="144"/>
    </location>
</feature>
<dbReference type="GO" id="GO:0005634">
    <property type="term" value="C:nucleus"/>
    <property type="evidence" value="ECO:0007669"/>
    <property type="project" value="TreeGrafter"/>
</dbReference>
<evidence type="ECO:0000259" key="13">
    <source>
        <dbReference type="PROSITE" id="PS51189"/>
    </source>
</evidence>
<dbReference type="PANTHER" id="PTHR11139:SF119">
    <property type="entry name" value="SERINE_THREONINE-PROTEIN KINASE SMG1"/>
    <property type="match status" value="1"/>
</dbReference>
<keyword evidence="4" id="KW-0808">Transferase</keyword>
<dbReference type="Gene3D" id="1.10.1070.11">
    <property type="entry name" value="Phosphatidylinositol 3-/4-kinase, catalytic domain"/>
    <property type="match status" value="1"/>
</dbReference>
<dbReference type="GO" id="GO:0000184">
    <property type="term" value="P:nuclear-transcribed mRNA catabolic process, nonsense-mediated decay"/>
    <property type="evidence" value="ECO:0007669"/>
    <property type="project" value="UniProtKB-KW"/>
</dbReference>
<dbReference type="InterPro" id="IPR000403">
    <property type="entry name" value="PI3/4_kinase_cat_dom"/>
</dbReference>
<dbReference type="InterPro" id="IPR014009">
    <property type="entry name" value="PIK_FAT"/>
</dbReference>
<dbReference type="InterPro" id="IPR036940">
    <property type="entry name" value="PI3/4_kinase_cat_sf"/>
</dbReference>
<keyword evidence="3" id="KW-0723">Serine/threonine-protein kinase</keyword>
<accession>A0A834JIS6</accession>
<evidence type="ECO:0000256" key="2">
    <source>
        <dbReference type="ARBA" id="ARBA00012513"/>
    </source>
</evidence>
<evidence type="ECO:0000256" key="11">
    <source>
        <dbReference type="SAM" id="MobiDB-lite"/>
    </source>
</evidence>
<sequence>MNSCGSFNTNTKLRGLRNSETLEESPCNSQGSDIEKGEGGTLTSYGINEFNVPRGTLVICQRNSNNYLSDHSFSKFKPRISGIPRNEPRMARGSSSGDRGRGGLRGRGFKKTSERDANTESSYHSTPKPKFQESLKNQENSQNKYYDDKRINEDSRISKLLRRLCREDDYDHFMMLCKQVQEGILAPENQRYIRRNLEHICESLLDILHSGPGPDAKQHVTKCLGRIGYVVDQDFKRFIEWTFSKYSLERKDDIKCLLIKSFVEMLKLDAETPRLKEFSVSMMSQLQSTLENVDRSDLLVATVDAILLLIESYPETFSNHFRDTVDILVGWHIDSTQQRSIVAYASKSLQKLRTFWIADLQFTLTLLGQFLEDMESYDEELTIPESGRNSPNDETSPTPKECILRITSLISVFNTVTKSISDHLNPNLTPNVQWSFLMDCLSKMLKTVVKAIELNEGYEEWSQNLIAPFENTENVIKCARHMHSSQKYIETLLKSFNKEEISEENLIKMLKCLYINKRNDNRNSKIMLNKDILTKEKEQSLMNILASMELKRKKNVDLSEEKEELIMVANECAFLLLGYIQSRVTKNHDLLYKFIDLQLQRVNIFWDDTIISMLNTISKVIKEVSANLPLELVHKLLGKNSTLLKLRFRNSISIQSASLGVYHSLLSLKNIPLLQEAYRYILADLEMAYKLILRDIDCLVIDNPFTDVQYKKSDAEIVIIFILRALSDIANASNSIIGMWALKPTILELLAVKLKPYDPGLSIASPLLQYSILYLLYAHCSRYNHFVPSSSLITGTTACRPIDMFPGTLDVPTTSPTSGHLSIILNLIAKTYNKRSPNRTLLLLSNWMQEICIQSENYIGILSKTKECENVITSLIACGATTDHDILIAICSIFEILLSSKNVVWRQEIYSSIVDFAMLHLTSYDKHVREKYSQLLMNVPLNIVIPKLNKECLPSETKKFQEIESYSLESLILAQRLHMRGNNNGEMQAQYFKTYMAFLLQEHYIDASGLAEIFTLCWPTVSENEIMTKMYALALANCSFLFFWCGLEAAQHCVINKLRTSLGKPQETFTSIEGALKILAREISYNPEIVKKDNRGLDYLLHEHTRVRLFIEFLEHLERVIHNAAEGCAVALSPLSKPVRTFFHTNKSTCKEWLNRIRLALCVVSLHSGLATAALRNGQRLLEDLSICENTQGIEFERATLCTAQAMVMLGEAEALQGLYIYTKEKDRKFPWLKAAMEEAAGHYESAAENYKQIIEEHWYTMDEDTRGAKIDGDNQVATFCMQHLTKCYRAVNDWFQLETWKVIESDILSQEKNMLLKKQMMENIVPQQAKCLKKFEAGEIISMEELSNWNLLDEETRTNWSCAKTLIECNNTLTNIAMSAYINEYKTSFDKDIQRCQKVAAKTMEEGLRNVPSEYLSDSVLIQYSATGLKNLLAGKQNNVFELYKEDKINNLSTNILTQILWWSDYFCKTNNAISNEVASLRLHVVRSARKEGNFNLAKREMIKYFEIEQDLFQIKDIQDCTFTEIIEKMLTESMHVKWSKNNMRAFREFAKLLYDMENIEEALKVCSATSLGISQSIVGGEQLADLRETGTKLLLTLSKWIQQDANITDNHQLEDLLRFEAVHNDGLMNKLFGDTTDLIPTSDMIIGKLMQLGVNQCPDLPLAWSSFAAWCYKWGRKIVDNSNSGQLTDTDRINIQSLLPIDITENDLNAIFSILSQNKTIPEDEGDIDTNDINTSEMIENQLRNVPILCHASNEHLGMLVDIWRQAQKRIYSYYELSANAYFKYLQLANNENNNCDTITATLRLLRLVVKHALELQNVLESGLSTTPTGPWKEIIPQLFSRLSHPEAYVRTQVSELLCRVAENSPHLITFPAVVGAVSGQRKNYDKVVYERAENDTSQHNDLDYIEEDNESTYNDENQGFMDACFAQLVDCLSNRIPDSVSQVKILVKELRRITLLWDELWLATLCQHHTEISKRFEQLEFEVQKVQDNVWLTPEEKDKLIAEKHRIILKPIVFILENLLAMTSVSAETPHEKSFQDKFGPTIQEVISRLNNPKNPAKPQMAGLSLKHLETKLAQRVQKRTTYSLSMTDISPVLANLKDTCIAMPGVAAIGNKVVTIKSVDNNVQILPTKTKPKKLMFHGSDGYTYTYLFKGLEDLHLDERIMQFLNICNTMMSKNNDTKKVYRARHYSVIPLGPRSGLIQWVDGVTPLFVLYKRWQQRESAMANKSGNTAILRPSELFYNKLTPLLNERGIALDNRKEWPLQVLKQVLSELMAETPKDLLAKEIWCNSINAGCWWQATKNYSYSVAVMSIIGYIIGLGDRHLDNVLVDLNTGEVVHIDYNVCFEKGKTLRVPEKVPFRMTPNIKAALGVTGVEGIFRLACEHTLRVMRRGRETLLTLLEAFVYDPLVDWRAGADNSIASYGACQARARCTGIGRKQLEQELTRAMFAVRIAEMRAEWLANRDELVKTFPLLCHHLTCWIEATEASQQCQDLLQDRHQQLALVKEAQAMGRNHALYSVVKRYNTFKRARDAHEKARIGLKEKIDECEKQINMHNIALASVRGPQLGQWLTELGTSATREDHVVFDLVKEFLQNAGQNQMILQCEQSENELTQLATQQSILIRSCLDLMSQYSAICNLYPISIVSQHRTVVYHAWANKLLASGTVETCHEVITQFEANFGQINGNNSQEQQIVTFSYHMQAILNEANERFKKAYERMVSEGLPEAISRIEKAYTESRVQITGFLRREKGAERALECVNITALCALNKRYLMMEGAAKCAGDCLVDLTSREGDWFLDEMRLMSSLISELVTLIPENHKTNNDPKISLVLKCLKSADSIYKGLQELNYNFHTIILPEAMKTIITEEPTVIRMINELNEIIISTGIPLGDILRQLEIHLRFTVMEMESPHAMVQNLVSNMRSRFETLLSRPADIQELNHDETLTPGQMLLMGFNGLFEKLQMEGNALVITLSSLDIPLNWKKIDQIREAKEMAAPIFNKAARQVLEDIFLIKRLYTIQEFFIMCRDIATAFRGEMANVYDDERLNKPVRVFTADYVSRQLLGVTTQTLAIALCFLLQRMGLNVTTEIEQRDIGAESKVSIEELCRKMVDLCLKQGLFTGSVLAQASALSSTLESAWRRKQSARLAQQGVELARASVQRLQLQLTAHNWLHEDNFLLRSNMSPINPLNRSAFMLELRKTAAALSNLQSRVCEAREQQQNLVSSAIQRLKWAAGANPALGEVMSAFDNAVLSSCEKLTQQHNLAAAVINTCNSILHYEALRTRTSESVTHDANFIKLVKHWEESCLLTVNLTITVSPIEESLIELLQLENNVDANWLKQAEKLISEAIIDTQKKLQEKQDILHNAHDCLRGRVTSLQNILAEHHKLMSDVRVLLKTMVKQENIIGLQEFLNTYRSFTETLSTVVKELESDNLDPTRGIGIKSELENMAIMVPNLYNELLEFASEHRLNPNKGSEKECSLKKKAKLMRQDSVCLSPKKGIPLARDPTTGKAVQERNAYALNVWRRVRMKLEGRDPYPTRKYTTAEQVEYVIREAQSTDNLALLYEGWTPWTSVRSGVIRPGDISPGRKVNTSPVNGRLCQRNEKSCELTKTTLGSDSMIISKRSSMLFVQSSPILLVMSRVQNIMLQVGWLLLKERENLQNVLKEILFNVKPAKVLINKDKVLIQNLPGVYNNEVSMRNINEKNVQLRIVLRRSITMSDVQTG</sequence>
<dbReference type="Gene3D" id="3.30.1010.10">
    <property type="entry name" value="Phosphatidylinositol 3-kinase Catalytic Subunit, Chain A, domain 4"/>
    <property type="match status" value="1"/>
</dbReference>
<reference evidence="15" key="1">
    <citation type="journal article" date="2020" name="G3 (Bethesda)">
        <title>High-Quality Assemblies for Three Invasive Social Wasps from the &lt;i&gt;Vespula&lt;/i&gt; Genus.</title>
        <authorList>
            <person name="Harrop T.W.R."/>
            <person name="Guhlin J."/>
            <person name="McLaughlin G.M."/>
            <person name="Permina E."/>
            <person name="Stockwell P."/>
            <person name="Gilligan J."/>
            <person name="Le Lec M.F."/>
            <person name="Gruber M.A.M."/>
            <person name="Quinn O."/>
            <person name="Lovegrove M."/>
            <person name="Duncan E.J."/>
            <person name="Remnant E.J."/>
            <person name="Van Eeckhoven J."/>
            <person name="Graham B."/>
            <person name="Knapp R.A."/>
            <person name="Langford K.W."/>
            <person name="Kronenberg Z."/>
            <person name="Press M.O."/>
            <person name="Eacker S.M."/>
            <person name="Wilson-Rankin E.E."/>
            <person name="Purcell J."/>
            <person name="Lester P.J."/>
            <person name="Dearden P.K."/>
        </authorList>
    </citation>
    <scope>NUCLEOTIDE SEQUENCE</scope>
    <source>
        <strain evidence="15">Marl-1</strain>
    </source>
</reference>
<dbReference type="InterPro" id="IPR050517">
    <property type="entry name" value="DDR_Repair_Kinase"/>
</dbReference>
<dbReference type="FunFam" id="1.10.1070.11:FF:000008">
    <property type="entry name" value="serine/threonine-protein kinase SMG1 isoform X2"/>
    <property type="match status" value="1"/>
</dbReference>
<dbReference type="Pfam" id="PF02260">
    <property type="entry name" value="FATC"/>
    <property type="match status" value="1"/>
</dbReference>
<dbReference type="GO" id="GO:0005524">
    <property type="term" value="F:ATP binding"/>
    <property type="evidence" value="ECO:0007669"/>
    <property type="project" value="UniProtKB-KW"/>
</dbReference>
<dbReference type="SUPFAM" id="SSF56112">
    <property type="entry name" value="Protein kinase-like (PK-like)"/>
    <property type="match status" value="1"/>
</dbReference>
<dbReference type="SMART" id="SM00146">
    <property type="entry name" value="PI3Kc"/>
    <property type="match status" value="1"/>
</dbReference>
<dbReference type="SMART" id="SM01343">
    <property type="entry name" value="FATC"/>
    <property type="match status" value="1"/>
</dbReference>
<evidence type="ECO:0000256" key="7">
    <source>
        <dbReference type="ARBA" id="ARBA00022840"/>
    </source>
</evidence>
<dbReference type="InterPro" id="IPR039414">
    <property type="entry name" value="SMG1_PIKKc"/>
</dbReference>
<feature type="region of interest" description="Disordered" evidence="11">
    <location>
        <begin position="71"/>
        <end position="149"/>
    </location>
</feature>
<dbReference type="CDD" id="cd05170">
    <property type="entry name" value="PIKKc_SMG1"/>
    <property type="match status" value="1"/>
</dbReference>
<evidence type="ECO:0000259" key="12">
    <source>
        <dbReference type="PROSITE" id="PS50290"/>
    </source>
</evidence>
<name>A0A834JIS6_VESVU</name>
<evidence type="ECO:0000259" key="14">
    <source>
        <dbReference type="PROSITE" id="PS51190"/>
    </source>
</evidence>
<proteinExistence type="inferred from homology"/>
<dbReference type="InterPro" id="IPR011009">
    <property type="entry name" value="Kinase-like_dom_sf"/>
</dbReference>
<feature type="domain" description="PI3K/PI4K catalytic" evidence="12">
    <location>
        <begin position="2123"/>
        <end position="2461"/>
    </location>
</feature>
<dbReference type="InterPro" id="IPR018936">
    <property type="entry name" value="PI3/4_kinase_CS"/>
</dbReference>
<dbReference type="GO" id="GO:0004674">
    <property type="term" value="F:protein serine/threonine kinase activity"/>
    <property type="evidence" value="ECO:0007669"/>
    <property type="project" value="UniProtKB-KW"/>
</dbReference>
<evidence type="ECO:0000256" key="9">
    <source>
        <dbReference type="ARBA" id="ARBA00047899"/>
    </source>
</evidence>
<dbReference type="InterPro" id="IPR031559">
    <property type="entry name" value="SMG1"/>
</dbReference>
<feature type="compositionally biased region" description="Polar residues" evidence="11">
    <location>
        <begin position="1"/>
        <end position="12"/>
    </location>
</feature>
<evidence type="ECO:0000256" key="4">
    <source>
        <dbReference type="ARBA" id="ARBA00022679"/>
    </source>
</evidence>
<comment type="catalytic activity">
    <reaction evidence="9">
        <text>L-threonyl-[protein] + ATP = O-phospho-L-threonyl-[protein] + ADP + H(+)</text>
        <dbReference type="Rhea" id="RHEA:46608"/>
        <dbReference type="Rhea" id="RHEA-COMP:11060"/>
        <dbReference type="Rhea" id="RHEA-COMP:11605"/>
        <dbReference type="ChEBI" id="CHEBI:15378"/>
        <dbReference type="ChEBI" id="CHEBI:30013"/>
        <dbReference type="ChEBI" id="CHEBI:30616"/>
        <dbReference type="ChEBI" id="CHEBI:61977"/>
        <dbReference type="ChEBI" id="CHEBI:456216"/>
        <dbReference type="EC" id="2.7.11.1"/>
    </reaction>
</comment>
<dbReference type="GO" id="GO:0031932">
    <property type="term" value="C:TORC2 complex"/>
    <property type="evidence" value="ECO:0007669"/>
    <property type="project" value="TreeGrafter"/>
</dbReference>
<dbReference type="Proteomes" id="UP000614350">
    <property type="component" value="Unassembled WGS sequence"/>
</dbReference>
<evidence type="ECO:0000256" key="10">
    <source>
        <dbReference type="ARBA" id="ARBA00048679"/>
    </source>
</evidence>
<evidence type="ECO:0000256" key="6">
    <source>
        <dbReference type="ARBA" id="ARBA00022777"/>
    </source>
</evidence>
<comment type="similarity">
    <text evidence="1">Belongs to the PI3/PI4-kinase family.</text>
</comment>
<protein>
    <recommendedName>
        <fullName evidence="2">non-specific serine/threonine protein kinase</fullName>
        <ecNumber evidence="2">2.7.11.1</ecNumber>
    </recommendedName>
</protein>
<dbReference type="EC" id="2.7.11.1" evidence="2"/>
<dbReference type="EMBL" id="JACSEA010000011">
    <property type="protein sequence ID" value="KAF7388825.1"/>
    <property type="molecule type" value="Genomic_DNA"/>
</dbReference>
<evidence type="ECO:0000313" key="16">
    <source>
        <dbReference type="Proteomes" id="UP000614350"/>
    </source>
</evidence>
<dbReference type="Pfam" id="PF00454">
    <property type="entry name" value="PI3_PI4_kinase"/>
    <property type="match status" value="1"/>
</dbReference>
<comment type="caution">
    <text evidence="15">The sequence shown here is derived from an EMBL/GenBank/DDBJ whole genome shotgun (WGS) entry which is preliminary data.</text>
</comment>
<dbReference type="InterPro" id="IPR003152">
    <property type="entry name" value="FATC_dom"/>
</dbReference>
<dbReference type="GO" id="GO:0031929">
    <property type="term" value="P:TOR signaling"/>
    <property type="evidence" value="ECO:0007669"/>
    <property type="project" value="TreeGrafter"/>
</dbReference>
<dbReference type="PANTHER" id="PTHR11139">
    <property type="entry name" value="ATAXIA TELANGIECTASIA MUTATED ATM -RELATED"/>
    <property type="match status" value="1"/>
</dbReference>
<organism evidence="15 16">
    <name type="scientific">Vespula vulgaris</name>
    <name type="common">Yellow jacket</name>
    <name type="synonym">Wasp</name>
    <dbReference type="NCBI Taxonomy" id="7454"/>
    <lineage>
        <taxon>Eukaryota</taxon>
        <taxon>Metazoa</taxon>
        <taxon>Ecdysozoa</taxon>
        <taxon>Arthropoda</taxon>
        <taxon>Hexapoda</taxon>
        <taxon>Insecta</taxon>
        <taxon>Pterygota</taxon>
        <taxon>Neoptera</taxon>
        <taxon>Endopterygota</taxon>
        <taxon>Hymenoptera</taxon>
        <taxon>Apocrita</taxon>
        <taxon>Aculeata</taxon>
        <taxon>Vespoidea</taxon>
        <taxon>Vespidae</taxon>
        <taxon>Vespinae</taxon>
        <taxon>Vespula</taxon>
    </lineage>
</organism>
<dbReference type="Pfam" id="PF15785">
    <property type="entry name" value="SMG1"/>
    <property type="match status" value="1"/>
</dbReference>
<keyword evidence="6" id="KW-0418">Kinase</keyword>
<dbReference type="PROSITE" id="PS50290">
    <property type="entry name" value="PI3_4_KINASE_3"/>
    <property type="match status" value="1"/>
</dbReference>
<feature type="domain" description="FAT" evidence="13">
    <location>
        <begin position="1489"/>
        <end position="1881"/>
    </location>
</feature>
<feature type="domain" description="FATC" evidence="14">
    <location>
        <begin position="3535"/>
        <end position="3567"/>
    </location>
</feature>
<evidence type="ECO:0000256" key="8">
    <source>
        <dbReference type="ARBA" id="ARBA00023161"/>
    </source>
</evidence>
<keyword evidence="5" id="KW-0547">Nucleotide-binding</keyword>
<evidence type="ECO:0000313" key="15">
    <source>
        <dbReference type="EMBL" id="KAF7388825.1"/>
    </source>
</evidence>
<dbReference type="GO" id="GO:0005737">
    <property type="term" value="C:cytoplasm"/>
    <property type="evidence" value="ECO:0007669"/>
    <property type="project" value="TreeGrafter"/>
</dbReference>
<dbReference type="GO" id="GO:0016242">
    <property type="term" value="P:negative regulation of macroautophagy"/>
    <property type="evidence" value="ECO:0007669"/>
    <property type="project" value="TreeGrafter"/>
</dbReference>
<comment type="catalytic activity">
    <reaction evidence="10">
        <text>L-seryl-[protein] + ATP = O-phospho-L-seryl-[protein] + ADP + H(+)</text>
        <dbReference type="Rhea" id="RHEA:17989"/>
        <dbReference type="Rhea" id="RHEA-COMP:9863"/>
        <dbReference type="Rhea" id="RHEA-COMP:11604"/>
        <dbReference type="ChEBI" id="CHEBI:15378"/>
        <dbReference type="ChEBI" id="CHEBI:29999"/>
        <dbReference type="ChEBI" id="CHEBI:30616"/>
        <dbReference type="ChEBI" id="CHEBI:83421"/>
        <dbReference type="ChEBI" id="CHEBI:456216"/>
        <dbReference type="EC" id="2.7.11.1"/>
    </reaction>
</comment>